<dbReference type="PANTHER" id="PTHR33124">
    <property type="entry name" value="TRANSCRIPTION FACTOR IBH1-LIKE 1"/>
    <property type="match status" value="1"/>
</dbReference>
<dbReference type="InterPro" id="IPR044660">
    <property type="entry name" value="IBH1-like"/>
</dbReference>
<evidence type="ECO:0000256" key="1">
    <source>
        <dbReference type="ARBA" id="ARBA00023015"/>
    </source>
</evidence>
<proteinExistence type="predicted"/>
<gene>
    <name evidence="5" type="ORF">SAY87_026416</name>
</gene>
<feature type="domain" description="IBH1-like N-terminal" evidence="4">
    <location>
        <begin position="18"/>
        <end position="88"/>
    </location>
</feature>
<dbReference type="PANTHER" id="PTHR33124:SF109">
    <property type="entry name" value="TRANSCRIPTION FACTOR IBH1"/>
    <property type="match status" value="1"/>
</dbReference>
<dbReference type="Proteomes" id="UP001345219">
    <property type="component" value="Chromosome 21"/>
</dbReference>
<comment type="caution">
    <text evidence="5">The sequence shown here is derived from an EMBL/GenBank/DDBJ whole genome shotgun (WGS) entry which is preliminary data.</text>
</comment>
<accession>A0AAN7GXU2</accession>
<protein>
    <recommendedName>
        <fullName evidence="4">IBH1-like N-terminal domain-containing protein</fullName>
    </recommendedName>
</protein>
<keyword evidence="6" id="KW-1185">Reference proteome</keyword>
<sequence>MTPPARLNASASSPCRLRTRFVLRFLKTLVKIKRSTPPPPSPSLSLTSSPEKIGRHSQRIKLAAYSSMARAVGQRRAWSRALMLKLKLSDKRKNRYRWLAARKMKQQKTLRRGCGRILATKRNRSEKGSPSRSCSGVDELRRLVPGGEAMDLGVLLEETAHFVRCLETQVRVMSIIADCFP</sequence>
<dbReference type="Pfam" id="PF26576">
    <property type="entry name" value="IBH1_N"/>
    <property type="match status" value="1"/>
</dbReference>
<feature type="region of interest" description="Disordered" evidence="3">
    <location>
        <begin position="33"/>
        <end position="52"/>
    </location>
</feature>
<dbReference type="InterPro" id="IPR059002">
    <property type="entry name" value="IBH1_N"/>
</dbReference>
<dbReference type="AlphaFoldDB" id="A0AAN7GXU2"/>
<evidence type="ECO:0000256" key="3">
    <source>
        <dbReference type="SAM" id="MobiDB-lite"/>
    </source>
</evidence>
<evidence type="ECO:0000259" key="4">
    <source>
        <dbReference type="Pfam" id="PF26576"/>
    </source>
</evidence>
<keyword evidence="2" id="KW-0804">Transcription</keyword>
<reference evidence="5 6" key="1">
    <citation type="journal article" date="2023" name="Hortic Res">
        <title>Pangenome of water caltrop reveals structural variations and asymmetric subgenome divergence after allopolyploidization.</title>
        <authorList>
            <person name="Zhang X."/>
            <person name="Chen Y."/>
            <person name="Wang L."/>
            <person name="Yuan Y."/>
            <person name="Fang M."/>
            <person name="Shi L."/>
            <person name="Lu R."/>
            <person name="Comes H.P."/>
            <person name="Ma Y."/>
            <person name="Chen Y."/>
            <person name="Huang G."/>
            <person name="Zhou Y."/>
            <person name="Zheng Z."/>
            <person name="Qiu Y."/>
        </authorList>
    </citation>
    <scope>NUCLEOTIDE SEQUENCE [LARGE SCALE GENOMIC DNA]</scope>
    <source>
        <tissue evidence="5">Roots</tissue>
    </source>
</reference>
<evidence type="ECO:0000256" key="2">
    <source>
        <dbReference type="ARBA" id="ARBA00023163"/>
    </source>
</evidence>
<evidence type="ECO:0000313" key="6">
    <source>
        <dbReference type="Proteomes" id="UP001345219"/>
    </source>
</evidence>
<keyword evidence="1" id="KW-0805">Transcription regulation</keyword>
<dbReference type="GO" id="GO:0006355">
    <property type="term" value="P:regulation of DNA-templated transcription"/>
    <property type="evidence" value="ECO:0007669"/>
    <property type="project" value="InterPro"/>
</dbReference>
<evidence type="ECO:0000313" key="5">
    <source>
        <dbReference type="EMBL" id="KAK4748967.1"/>
    </source>
</evidence>
<name>A0AAN7GXU2_9MYRT</name>
<organism evidence="5 6">
    <name type="scientific">Trapa incisa</name>
    <dbReference type="NCBI Taxonomy" id="236973"/>
    <lineage>
        <taxon>Eukaryota</taxon>
        <taxon>Viridiplantae</taxon>
        <taxon>Streptophyta</taxon>
        <taxon>Embryophyta</taxon>
        <taxon>Tracheophyta</taxon>
        <taxon>Spermatophyta</taxon>
        <taxon>Magnoliopsida</taxon>
        <taxon>eudicotyledons</taxon>
        <taxon>Gunneridae</taxon>
        <taxon>Pentapetalae</taxon>
        <taxon>rosids</taxon>
        <taxon>malvids</taxon>
        <taxon>Myrtales</taxon>
        <taxon>Lythraceae</taxon>
        <taxon>Trapa</taxon>
    </lineage>
</organism>
<dbReference type="EMBL" id="JAXIOK010000018">
    <property type="protein sequence ID" value="KAK4748967.1"/>
    <property type="molecule type" value="Genomic_DNA"/>
</dbReference>